<keyword evidence="5 8" id="KW-0547">Nucleotide-binding</keyword>
<protein>
    <recommendedName>
        <fullName evidence="8">Glutamate 5-kinase</fullName>
        <ecNumber evidence="8">2.7.2.11</ecNumber>
    </recommendedName>
    <alternativeName>
        <fullName evidence="8">Gamma-glutamyl kinase</fullName>
        <shortName evidence="8">GK</shortName>
    </alternativeName>
</protein>
<reference evidence="10" key="1">
    <citation type="submission" date="2022-10" db="EMBL/GenBank/DDBJ databases">
        <title>Candidatus Kirkpatrella diaphorinas gen. nov., sp. nov., an uncultured endosymbiont identified in a population of Diaphorina citri from Hawaii.</title>
        <authorList>
            <person name="Henry E.M."/>
            <person name="Carlson C.R."/>
            <person name="Kuo Y.-W."/>
        </authorList>
    </citation>
    <scope>NUCLEOTIDE SEQUENCE</scope>
    <source>
        <strain evidence="10">CADCRV1</strain>
    </source>
</reference>
<dbReference type="SMART" id="SM00359">
    <property type="entry name" value="PUA"/>
    <property type="match status" value="1"/>
</dbReference>
<evidence type="ECO:0000256" key="5">
    <source>
        <dbReference type="ARBA" id="ARBA00022741"/>
    </source>
</evidence>
<dbReference type="CDD" id="cd04242">
    <property type="entry name" value="AAK_G5K_ProB"/>
    <property type="match status" value="1"/>
</dbReference>
<name>A0ABY6GJI3_9PROT</name>
<dbReference type="PANTHER" id="PTHR43654">
    <property type="entry name" value="GLUTAMATE 5-KINASE"/>
    <property type="match status" value="1"/>
</dbReference>
<dbReference type="SUPFAM" id="SSF88697">
    <property type="entry name" value="PUA domain-like"/>
    <property type="match status" value="1"/>
</dbReference>
<dbReference type="SUPFAM" id="SSF53633">
    <property type="entry name" value="Carbamate kinase-like"/>
    <property type="match status" value="1"/>
</dbReference>
<dbReference type="PROSITE" id="PS50890">
    <property type="entry name" value="PUA"/>
    <property type="match status" value="1"/>
</dbReference>
<dbReference type="PANTHER" id="PTHR43654:SF1">
    <property type="entry name" value="ISOPENTENYL PHOSPHATE KINASE"/>
    <property type="match status" value="1"/>
</dbReference>
<keyword evidence="3 8" id="KW-0641">Proline biosynthesis</keyword>
<keyword evidence="6 8" id="KW-0418">Kinase</keyword>
<feature type="domain" description="PUA" evidence="9">
    <location>
        <begin position="281"/>
        <end position="363"/>
    </location>
</feature>
<dbReference type="Pfam" id="PF00696">
    <property type="entry name" value="AA_kinase"/>
    <property type="match status" value="1"/>
</dbReference>
<evidence type="ECO:0000313" key="11">
    <source>
        <dbReference type="Proteomes" id="UP001163831"/>
    </source>
</evidence>
<dbReference type="CDD" id="cd21157">
    <property type="entry name" value="PUA_G5K"/>
    <property type="match status" value="1"/>
</dbReference>
<dbReference type="InterPro" id="IPR015947">
    <property type="entry name" value="PUA-like_sf"/>
</dbReference>
<dbReference type="PRINTS" id="PR00474">
    <property type="entry name" value="GLU5KINASE"/>
</dbReference>
<feature type="binding site" evidence="8">
    <location>
        <position position="142"/>
    </location>
    <ligand>
        <name>substrate</name>
    </ligand>
</feature>
<sequence>MVSPLQSAKRIVVKIGSALLVDKEGARLRDSWLDSVSADIAAWHQSGIEVIIVSSGAIALARTQLNMTAARLSLAEKQAAASVGQIRLAQAWSASLAHHGLTAAQLLLTSEDTENRERHLNARSTLRALLRMGCVPVINENDAIAFEEIRFGDNDRLAARVAQMVDADTLILLSDIDGLYTQDPRTHADATHIPLVAEIDDEIRAMGGSPPPGYSSGGMKTKLIAADIATQAGARMAIARGNIDHPLQKLASGARATWFSAHAKAGKARKKWIMGSLRPSGTFQIDAGAVQALWKGSSLLAVGVQKIEGQFPRNALVTVTDPKGAAVARGLTSYSSEEAQRMAGRRSAAFPDDLAGTHRDALIHRDDLVMLRKVASG</sequence>
<evidence type="ECO:0000256" key="6">
    <source>
        <dbReference type="ARBA" id="ARBA00022777"/>
    </source>
</evidence>
<dbReference type="Proteomes" id="UP001163831">
    <property type="component" value="Chromosome"/>
</dbReference>
<dbReference type="Pfam" id="PF01472">
    <property type="entry name" value="PUA"/>
    <property type="match status" value="1"/>
</dbReference>
<evidence type="ECO:0000256" key="7">
    <source>
        <dbReference type="ARBA" id="ARBA00022840"/>
    </source>
</evidence>
<dbReference type="PIRSF" id="PIRSF000729">
    <property type="entry name" value="GK"/>
    <property type="match status" value="1"/>
</dbReference>
<comment type="pathway">
    <text evidence="8">Amino-acid biosynthesis; L-proline biosynthesis; L-glutamate 5-semialdehyde from L-glutamate: step 1/2.</text>
</comment>
<keyword evidence="2 8" id="KW-0028">Amino-acid biosynthesis</keyword>
<feature type="binding site" evidence="8">
    <location>
        <position position="14"/>
    </location>
    <ligand>
        <name>ATP</name>
        <dbReference type="ChEBI" id="CHEBI:30616"/>
    </ligand>
</feature>
<keyword evidence="11" id="KW-1185">Reference proteome</keyword>
<dbReference type="InterPro" id="IPR001057">
    <property type="entry name" value="Glu/AcGlu_kinase"/>
</dbReference>
<accession>A0ABY6GJI3</accession>
<feature type="binding site" evidence="8">
    <location>
        <position position="154"/>
    </location>
    <ligand>
        <name>substrate</name>
    </ligand>
</feature>
<keyword evidence="1 8" id="KW-0963">Cytoplasm</keyword>
<feature type="binding site" evidence="8">
    <location>
        <begin position="174"/>
        <end position="175"/>
    </location>
    <ligand>
        <name>ATP</name>
        <dbReference type="ChEBI" id="CHEBI:30616"/>
    </ligand>
</feature>
<dbReference type="InterPro" id="IPR001048">
    <property type="entry name" value="Asp/Glu/Uridylate_kinase"/>
</dbReference>
<keyword evidence="7 8" id="KW-0067">ATP-binding</keyword>
<evidence type="ECO:0000256" key="8">
    <source>
        <dbReference type="HAMAP-Rule" id="MF_00456"/>
    </source>
</evidence>
<dbReference type="RefSeq" id="WP_319807286.1">
    <property type="nucleotide sequence ID" value="NZ_CP107052.1"/>
</dbReference>
<evidence type="ECO:0000256" key="4">
    <source>
        <dbReference type="ARBA" id="ARBA00022679"/>
    </source>
</evidence>
<dbReference type="Gene3D" id="3.40.1160.10">
    <property type="entry name" value="Acetylglutamate kinase-like"/>
    <property type="match status" value="2"/>
</dbReference>
<dbReference type="EMBL" id="CP107052">
    <property type="protein sequence ID" value="UYH51692.1"/>
    <property type="molecule type" value="Genomic_DNA"/>
</dbReference>
<dbReference type="InterPro" id="IPR002478">
    <property type="entry name" value="PUA"/>
</dbReference>
<dbReference type="InterPro" id="IPR036974">
    <property type="entry name" value="PUA_sf"/>
</dbReference>
<evidence type="ECO:0000313" key="10">
    <source>
        <dbReference type="EMBL" id="UYH51692.1"/>
    </source>
</evidence>
<evidence type="ECO:0000259" key="9">
    <source>
        <dbReference type="SMART" id="SM00359"/>
    </source>
</evidence>
<comment type="subcellular location">
    <subcellularLocation>
        <location evidence="8">Cytoplasm</location>
    </subcellularLocation>
</comment>
<dbReference type="GO" id="GO:0004349">
    <property type="term" value="F:glutamate 5-kinase activity"/>
    <property type="evidence" value="ECO:0007669"/>
    <property type="project" value="UniProtKB-EC"/>
</dbReference>
<dbReference type="NCBIfam" id="TIGR01027">
    <property type="entry name" value="proB"/>
    <property type="match status" value="1"/>
</dbReference>
<dbReference type="InterPro" id="IPR005715">
    <property type="entry name" value="Glu_5kinase/COase_Synthase"/>
</dbReference>
<feature type="binding site" evidence="8">
    <location>
        <begin position="216"/>
        <end position="222"/>
    </location>
    <ligand>
        <name>ATP</name>
        <dbReference type="ChEBI" id="CHEBI:30616"/>
    </ligand>
</feature>
<gene>
    <name evidence="8 10" type="primary">proB</name>
    <name evidence="10" type="ORF">N5W20_02130</name>
</gene>
<organism evidence="10 11">
    <name type="scientific">Candidatus Kirkpatrickella diaphorinae</name>
    <dbReference type="NCBI Taxonomy" id="2984322"/>
    <lineage>
        <taxon>Bacteria</taxon>
        <taxon>Pseudomonadati</taxon>
        <taxon>Pseudomonadota</taxon>
        <taxon>Alphaproteobacteria</taxon>
        <taxon>Acetobacterales</taxon>
        <taxon>Acetobacteraceae</taxon>
        <taxon>Candidatus Kirkpatrickella</taxon>
    </lineage>
</organism>
<dbReference type="InterPro" id="IPR011529">
    <property type="entry name" value="Glu_5kinase"/>
</dbReference>
<comment type="catalytic activity">
    <reaction evidence="8">
        <text>L-glutamate + ATP = L-glutamyl 5-phosphate + ADP</text>
        <dbReference type="Rhea" id="RHEA:14877"/>
        <dbReference type="ChEBI" id="CHEBI:29985"/>
        <dbReference type="ChEBI" id="CHEBI:30616"/>
        <dbReference type="ChEBI" id="CHEBI:58274"/>
        <dbReference type="ChEBI" id="CHEBI:456216"/>
        <dbReference type="EC" id="2.7.2.11"/>
    </reaction>
</comment>
<dbReference type="EC" id="2.7.2.11" evidence="8"/>
<dbReference type="Gene3D" id="2.30.130.10">
    <property type="entry name" value="PUA domain"/>
    <property type="match status" value="1"/>
</dbReference>
<comment type="function">
    <text evidence="8">Catalyzes the transfer of a phosphate group to glutamate to form L-glutamate 5-phosphate.</text>
</comment>
<dbReference type="InterPro" id="IPR041739">
    <property type="entry name" value="G5K_ProB"/>
</dbReference>
<feature type="binding site" evidence="8">
    <location>
        <position position="55"/>
    </location>
    <ligand>
        <name>substrate</name>
    </ligand>
</feature>
<dbReference type="InterPro" id="IPR036393">
    <property type="entry name" value="AceGlu_kinase-like_sf"/>
</dbReference>
<evidence type="ECO:0000256" key="2">
    <source>
        <dbReference type="ARBA" id="ARBA00022605"/>
    </source>
</evidence>
<evidence type="ECO:0000256" key="1">
    <source>
        <dbReference type="ARBA" id="ARBA00022490"/>
    </source>
</evidence>
<dbReference type="HAMAP" id="MF_00456">
    <property type="entry name" value="ProB"/>
    <property type="match status" value="1"/>
</dbReference>
<comment type="similarity">
    <text evidence="8">Belongs to the glutamate 5-kinase family.</text>
</comment>
<proteinExistence type="inferred from homology"/>
<evidence type="ECO:0000256" key="3">
    <source>
        <dbReference type="ARBA" id="ARBA00022650"/>
    </source>
</evidence>
<keyword evidence="4 8" id="KW-0808">Transferase</keyword>